<dbReference type="Pfam" id="PF13365">
    <property type="entry name" value="Trypsin_2"/>
    <property type="match status" value="1"/>
</dbReference>
<dbReference type="Proteomes" id="UP000679335">
    <property type="component" value="Chromosome"/>
</dbReference>
<dbReference type="GO" id="GO:0006508">
    <property type="term" value="P:proteolysis"/>
    <property type="evidence" value="ECO:0007669"/>
    <property type="project" value="UniProtKB-KW"/>
</dbReference>
<name>A0ABX8GGN5_9CELL</name>
<dbReference type="InterPro" id="IPR043504">
    <property type="entry name" value="Peptidase_S1_PA_chymotrypsin"/>
</dbReference>
<protein>
    <submittedName>
        <fullName evidence="2">Serine protease</fullName>
    </submittedName>
</protein>
<accession>A0ABX8GGN5</accession>
<dbReference type="Pfam" id="PF19955">
    <property type="entry name" value="EAD1"/>
    <property type="match status" value="1"/>
</dbReference>
<keyword evidence="3" id="KW-1185">Reference proteome</keyword>
<gene>
    <name evidence="2" type="ORF">KKR89_12105</name>
</gene>
<sequence length="357" mass="37542">MALTGRQWKQLSDALRQAFTLARFDELLRYSQNRNREDIALGGDYQEIVFRVIQTAEAEGWTMRLLAAAREARPGNAEFLAAAMDLGLASATPDLETRVRQDAPFVDVTAWRETLGRREAQVCRVEVDAGVHSGVGTGFLVGPNLCLTNHHVVAALLDGHATPADVILRFDYKRAQGVIVSAGTELRLAPADWLVSSAPPGAADSAADGSLPSPDELDYALLRLAGRPGEEATGRAVADPQATPRGWFGGLGQGPADGSPMLVLQHPEGAPLKLSLGSSGSVNANGTRVRHLVNTEPGSSGSPCMDARLDVVALHHAGDGTRPPGPGPASNGAVPLSAVVDHLQRTGCTEKILTPSV</sequence>
<keyword evidence="2" id="KW-0645">Protease</keyword>
<keyword evidence="2" id="KW-0378">Hydrolase</keyword>
<evidence type="ECO:0000313" key="2">
    <source>
        <dbReference type="EMBL" id="QWC15070.1"/>
    </source>
</evidence>
<organism evidence="2 3">
    <name type="scientific">Cellulomonas dongxiuzhuiae</name>
    <dbReference type="NCBI Taxonomy" id="2819979"/>
    <lineage>
        <taxon>Bacteria</taxon>
        <taxon>Bacillati</taxon>
        <taxon>Actinomycetota</taxon>
        <taxon>Actinomycetes</taxon>
        <taxon>Micrococcales</taxon>
        <taxon>Cellulomonadaceae</taxon>
        <taxon>Cellulomonas</taxon>
    </lineage>
</organism>
<feature type="domain" description="Effector-associated" evidence="1">
    <location>
        <begin position="1"/>
        <end position="83"/>
    </location>
</feature>
<reference evidence="2 3" key="1">
    <citation type="submission" date="2021-05" db="EMBL/GenBank/DDBJ databases">
        <title>Novel species in genus Cellulomonas.</title>
        <authorList>
            <person name="Zhang G."/>
        </authorList>
    </citation>
    <scope>NUCLEOTIDE SEQUENCE [LARGE SCALE GENOMIC DNA]</scope>
    <source>
        <strain evidence="3">zg-ZUI157</strain>
    </source>
</reference>
<dbReference type="InterPro" id="IPR009003">
    <property type="entry name" value="Peptidase_S1_PA"/>
</dbReference>
<dbReference type="EMBL" id="CP076023">
    <property type="protein sequence ID" value="QWC15070.1"/>
    <property type="molecule type" value="Genomic_DNA"/>
</dbReference>
<proteinExistence type="predicted"/>
<dbReference type="Gene3D" id="2.40.10.10">
    <property type="entry name" value="Trypsin-like serine proteases"/>
    <property type="match status" value="2"/>
</dbReference>
<dbReference type="InterPro" id="IPR045430">
    <property type="entry name" value="EAD1"/>
</dbReference>
<evidence type="ECO:0000313" key="3">
    <source>
        <dbReference type="Proteomes" id="UP000679335"/>
    </source>
</evidence>
<dbReference type="GO" id="GO:0008233">
    <property type="term" value="F:peptidase activity"/>
    <property type="evidence" value="ECO:0007669"/>
    <property type="project" value="UniProtKB-KW"/>
</dbReference>
<dbReference type="PANTHER" id="PTHR36234">
    <property type="entry name" value="LYSYL ENDOPEPTIDASE"/>
    <property type="match status" value="1"/>
</dbReference>
<dbReference type="RefSeq" id="WP_208195560.1">
    <property type="nucleotide sequence ID" value="NZ_CP076023.1"/>
</dbReference>
<evidence type="ECO:0000259" key="1">
    <source>
        <dbReference type="Pfam" id="PF19955"/>
    </source>
</evidence>
<dbReference type="SUPFAM" id="SSF50494">
    <property type="entry name" value="Trypsin-like serine proteases"/>
    <property type="match status" value="1"/>
</dbReference>
<dbReference type="PANTHER" id="PTHR36234:SF5">
    <property type="entry name" value="LYSYL ENDOPEPTIDASE"/>
    <property type="match status" value="1"/>
</dbReference>